<evidence type="ECO:0000313" key="2">
    <source>
        <dbReference type="Proteomes" id="UP000033740"/>
    </source>
</evidence>
<proteinExistence type="predicted"/>
<reference evidence="1 2" key="1">
    <citation type="submission" date="2015-02" db="EMBL/GenBank/DDBJ databases">
        <title>Draft genome sequences of ten Microbacterium spp. with emphasis on heavy metal contaminated environments.</title>
        <authorList>
            <person name="Corretto E."/>
        </authorList>
    </citation>
    <scope>NUCLEOTIDE SEQUENCE [LARGE SCALE GENOMIC DNA]</scope>
    <source>
        <strain evidence="1 2">ARN176</strain>
    </source>
</reference>
<protein>
    <recommendedName>
        <fullName evidence="3">Transcriptional regulator, AbiEi antitoxin, Type IV TA system</fullName>
    </recommendedName>
</protein>
<dbReference type="PATRIC" id="fig|582680.6.peg.4009"/>
<sequence length="327" mass="36491">MKTTIGLTQARDLLKTREELLDSGSTPREIRSLVAERRLIRVRRDRYVEAATHDDLWSEGRHLLAVMAAHLNADPPGPVFWGPSAAVLLGLPLYRLTPHKVHTVVLGARHGRTRAGIAQHGVGIDDADIVDIDGIRCTSLDRTVLDLACTTPPGAGLSAADAALRRVAVEGHRQDPDRAADWHRRMSLRAAAVRSRGVRRARWILDFADGRAQLPGESVSRLQLHRIGFTGLELQPHVIGSEGDEYWIDFGFPHNRVFGEFDGRGKYVDPEIRRTRSAEDAVLAEKRREDDVRGVTGWRFARWEDRHVRSPDALAARLRAFGVRPPA</sequence>
<evidence type="ECO:0008006" key="3">
    <source>
        <dbReference type="Google" id="ProtNLM"/>
    </source>
</evidence>
<gene>
    <name evidence="1" type="ORF">RS86_03921</name>
</gene>
<dbReference type="RefSeq" id="WP_045273914.1">
    <property type="nucleotide sequence ID" value="NZ_JYIX01000040.1"/>
</dbReference>
<evidence type="ECO:0000313" key="1">
    <source>
        <dbReference type="EMBL" id="KJL30975.1"/>
    </source>
</evidence>
<comment type="caution">
    <text evidence="1">The sequence shown here is derived from an EMBL/GenBank/DDBJ whole genome shotgun (WGS) entry which is preliminary data.</text>
</comment>
<organism evidence="1 2">
    <name type="scientific">Microbacterium azadirachtae</name>
    <dbReference type="NCBI Taxonomy" id="582680"/>
    <lineage>
        <taxon>Bacteria</taxon>
        <taxon>Bacillati</taxon>
        <taxon>Actinomycetota</taxon>
        <taxon>Actinomycetes</taxon>
        <taxon>Micrococcales</taxon>
        <taxon>Microbacteriaceae</taxon>
        <taxon>Microbacterium</taxon>
    </lineage>
</organism>
<name>A0A0F0LFA9_9MICO</name>
<dbReference type="EMBL" id="JYIX01000040">
    <property type="protein sequence ID" value="KJL30975.1"/>
    <property type="molecule type" value="Genomic_DNA"/>
</dbReference>
<dbReference type="Proteomes" id="UP000033740">
    <property type="component" value="Unassembled WGS sequence"/>
</dbReference>
<dbReference type="STRING" id="582680.RS86_03921"/>
<accession>A0A0F0LFA9</accession>
<dbReference type="AlphaFoldDB" id="A0A0F0LFA9"/>
<keyword evidence="2" id="KW-1185">Reference proteome</keyword>